<evidence type="ECO:0000313" key="2">
    <source>
        <dbReference type="EMBL" id="KGT76578.1"/>
    </source>
</evidence>
<organism evidence="2 3">
    <name type="scientific">Bradyrhizobium japonicum</name>
    <dbReference type="NCBI Taxonomy" id="375"/>
    <lineage>
        <taxon>Bacteria</taxon>
        <taxon>Pseudomonadati</taxon>
        <taxon>Pseudomonadota</taxon>
        <taxon>Alphaproteobacteria</taxon>
        <taxon>Hyphomicrobiales</taxon>
        <taxon>Nitrobacteraceae</taxon>
        <taxon>Bradyrhizobium</taxon>
    </lineage>
</organism>
<dbReference type="Pfam" id="PF02627">
    <property type="entry name" value="CMD"/>
    <property type="match status" value="1"/>
</dbReference>
<protein>
    <submittedName>
        <fullName evidence="2">Carboxymuconolactone decarboxylase</fullName>
    </submittedName>
</protein>
<proteinExistence type="predicted"/>
<dbReference type="GO" id="GO:0051920">
    <property type="term" value="F:peroxiredoxin activity"/>
    <property type="evidence" value="ECO:0007669"/>
    <property type="project" value="InterPro"/>
</dbReference>
<dbReference type="InterPro" id="IPR029032">
    <property type="entry name" value="AhpD-like"/>
</dbReference>
<evidence type="ECO:0000259" key="1">
    <source>
        <dbReference type="Pfam" id="PF02627"/>
    </source>
</evidence>
<name>A0A0A3YSE5_BRAJP</name>
<dbReference type="InterPro" id="IPR003779">
    <property type="entry name" value="CMD-like"/>
</dbReference>
<sequence length="115" mass="12272">MTDYQTPDDLKSVPAFVALAPVEANAFLAFNHAVERKDGLIPPKYRELISLAVALTTQCAYCLDVHTAQAAKAGATREEVAEAALIAAAVRAGGTLGHALLAQRLFERHRDEGEA</sequence>
<dbReference type="AlphaFoldDB" id="A0A0A3YSE5"/>
<feature type="domain" description="Carboxymuconolactone decarboxylase-like" evidence="1">
    <location>
        <begin position="24"/>
        <end position="102"/>
    </location>
</feature>
<dbReference type="InterPro" id="IPR004675">
    <property type="entry name" value="AhpD_core"/>
</dbReference>
<comment type="caution">
    <text evidence="2">The sequence shown here is derived from an EMBL/GenBank/DDBJ whole genome shotgun (WGS) entry which is preliminary data.</text>
</comment>
<dbReference type="SUPFAM" id="SSF69118">
    <property type="entry name" value="AhpD-like"/>
    <property type="match status" value="1"/>
</dbReference>
<dbReference type="NCBIfam" id="TIGR00778">
    <property type="entry name" value="ahpD_dom"/>
    <property type="match status" value="1"/>
</dbReference>
<dbReference type="PANTHER" id="PTHR33930">
    <property type="entry name" value="ALKYL HYDROPEROXIDE REDUCTASE AHPD"/>
    <property type="match status" value="1"/>
</dbReference>
<dbReference type="eggNOG" id="COG0599">
    <property type="taxonomic scope" value="Bacteria"/>
</dbReference>
<dbReference type="Proteomes" id="UP000030377">
    <property type="component" value="Unassembled WGS sequence"/>
</dbReference>
<evidence type="ECO:0000313" key="3">
    <source>
        <dbReference type="Proteomes" id="UP000030377"/>
    </source>
</evidence>
<dbReference type="EMBL" id="JRPN01000020">
    <property type="protein sequence ID" value="KGT76578.1"/>
    <property type="molecule type" value="Genomic_DNA"/>
</dbReference>
<dbReference type="Gene3D" id="1.20.1290.10">
    <property type="entry name" value="AhpD-like"/>
    <property type="match status" value="1"/>
</dbReference>
<dbReference type="STRING" id="375.BKD09_RS30020"/>
<gene>
    <name evidence="2" type="ORF">MA20_27810</name>
</gene>
<accession>A0A0A3YSE5</accession>
<dbReference type="RefSeq" id="WP_028157609.1">
    <property type="nucleotide sequence ID" value="NZ_JANUDC010000001.1"/>
</dbReference>
<reference evidence="2 3" key="1">
    <citation type="submission" date="2014-09" db="EMBL/GenBank/DDBJ databases">
        <title>Draft genome of Bradyrhizobium japonicum Is-34.</title>
        <authorList>
            <person name="Tsurumaru H."/>
            <person name="Yamakawa T."/>
            <person name="Hashimoto S."/>
            <person name="Okizaki K."/>
            <person name="Kanesaki Y."/>
            <person name="Yoshikawa H."/>
            <person name="Yajima S."/>
        </authorList>
    </citation>
    <scope>NUCLEOTIDE SEQUENCE [LARGE SCALE GENOMIC DNA]</scope>
    <source>
        <strain evidence="2 3">Is-34</strain>
    </source>
</reference>
<dbReference type="PANTHER" id="PTHR33930:SF2">
    <property type="entry name" value="BLR3452 PROTEIN"/>
    <property type="match status" value="1"/>
</dbReference>